<dbReference type="InterPro" id="IPR036237">
    <property type="entry name" value="Xyl_isomerase-like_sf"/>
</dbReference>
<dbReference type="HAMAP" id="MF_00697">
    <property type="entry name" value="UPF0276"/>
    <property type="match status" value="1"/>
</dbReference>
<dbReference type="EMBL" id="AP013068">
    <property type="protein sequence ID" value="BAN48847.1"/>
    <property type="molecule type" value="Genomic_DNA"/>
</dbReference>
<comment type="similarity">
    <text evidence="1">Belongs to the UPF0276 family.</text>
</comment>
<dbReference type="KEGG" id="pre:PCA10_31150"/>
<evidence type="ECO:0000313" key="2">
    <source>
        <dbReference type="EMBL" id="BAN48847.1"/>
    </source>
</evidence>
<dbReference type="Gene3D" id="3.20.20.150">
    <property type="entry name" value="Divalent-metal-dependent TIM barrel enzymes"/>
    <property type="match status" value="1"/>
</dbReference>
<dbReference type="RefSeq" id="WP_016492993.1">
    <property type="nucleotide sequence ID" value="NC_021499.1"/>
</dbReference>
<keyword evidence="3" id="KW-1185">Reference proteome</keyword>
<dbReference type="PATRIC" id="fig|1245471.3.peg.3140"/>
<dbReference type="Proteomes" id="UP000015503">
    <property type="component" value="Chromosome"/>
</dbReference>
<dbReference type="PANTHER" id="PTHR42194:SF1">
    <property type="entry name" value="UPF0276 PROTEIN HI_1600"/>
    <property type="match status" value="1"/>
</dbReference>
<protein>
    <recommendedName>
        <fullName evidence="1">UPF0276 protein PCA10_31150</fullName>
    </recommendedName>
</protein>
<accession>S6AFP2</accession>
<dbReference type="HOGENOM" id="CLU_064263_0_0_6"/>
<dbReference type="AlphaFoldDB" id="S6AFP2"/>
<evidence type="ECO:0000313" key="3">
    <source>
        <dbReference type="Proteomes" id="UP000015503"/>
    </source>
</evidence>
<dbReference type="NCBIfam" id="NF003818">
    <property type="entry name" value="PRK05409.1"/>
    <property type="match status" value="1"/>
</dbReference>
<name>S6AFP2_METRE</name>
<dbReference type="OrthoDB" id="9763101at2"/>
<dbReference type="eggNOG" id="COG3220">
    <property type="taxonomic scope" value="Bacteria"/>
</dbReference>
<dbReference type="Pfam" id="PF05114">
    <property type="entry name" value="MbnB_TglH_ChrH"/>
    <property type="match status" value="1"/>
</dbReference>
<evidence type="ECO:0000256" key="1">
    <source>
        <dbReference type="HAMAP-Rule" id="MF_00697"/>
    </source>
</evidence>
<dbReference type="STRING" id="1245471.PCA10_31150"/>
<sequence>MTHSTLPRAPAGRLPARAGIGLKSQHHRDVLDGRPDLGFFEIHAENYMVAGGPFHHYLGLIRADYPLSLHGVGLSIGAEQPLDQAHLQRLAALIRRYEPASFSEHLAWSTHGEVFLNDLLPLAYDQANLMRVCQHIDQVQSHLQRQMLLENPATYLEFDDSSLAEAEFISEVVKRTGCGLLLDLSNAYLSCINHNRDLRAYLDALPLQAVGEIHLAGFAEDQDAAGARLLIDHHGSAVDDAVWTLYRETLQRLGPVPTLIERDNEIPPLAVLSREAERAEGLLRKAAAR</sequence>
<proteinExistence type="inferred from homology"/>
<gene>
    <name evidence="2" type="ORF">PCA10_31150</name>
</gene>
<dbReference type="InterPro" id="IPR007801">
    <property type="entry name" value="MbnB/TglH/ChrH"/>
</dbReference>
<reference evidence="2 3" key="1">
    <citation type="journal article" date="2013" name="Genome Announc.">
        <title>Complete Genome Sequence of the Carbazole Degrader Pseudomonas resinovorans Strain CA10 (NBRC 106553).</title>
        <authorList>
            <person name="Shintani M."/>
            <person name="Hosoyama A."/>
            <person name="Ohji S."/>
            <person name="Tsuchikane K."/>
            <person name="Takarada H."/>
            <person name="Yamazoe A."/>
            <person name="Fujita N."/>
            <person name="Nojiri H."/>
        </authorList>
    </citation>
    <scope>NUCLEOTIDE SEQUENCE [LARGE SCALE GENOMIC DNA]</scope>
    <source>
        <strain evidence="2 3">NBRC 106553</strain>
    </source>
</reference>
<organism evidence="2 3">
    <name type="scientific">Metapseudomonas resinovorans NBRC 106553</name>
    <dbReference type="NCBI Taxonomy" id="1245471"/>
    <lineage>
        <taxon>Bacteria</taxon>
        <taxon>Pseudomonadati</taxon>
        <taxon>Pseudomonadota</taxon>
        <taxon>Gammaproteobacteria</taxon>
        <taxon>Pseudomonadales</taxon>
        <taxon>Pseudomonadaceae</taxon>
        <taxon>Metapseudomonas</taxon>
    </lineage>
</organism>
<dbReference type="SUPFAM" id="SSF51658">
    <property type="entry name" value="Xylose isomerase-like"/>
    <property type="match status" value="1"/>
</dbReference>
<dbReference type="PANTHER" id="PTHR42194">
    <property type="entry name" value="UPF0276 PROTEIN HI_1600"/>
    <property type="match status" value="1"/>
</dbReference>